<name>W0F2W7_9BACT</name>
<keyword evidence="2" id="KW-1185">Reference proteome</keyword>
<evidence type="ECO:0000313" key="2">
    <source>
        <dbReference type="Proteomes" id="UP000003586"/>
    </source>
</evidence>
<dbReference type="AlphaFoldDB" id="W0F2W7"/>
<dbReference type="InterPro" id="IPR025534">
    <property type="entry name" value="DUF4420"/>
</dbReference>
<dbReference type="RefSeq" id="WP_008585173.1">
    <property type="nucleotide sequence ID" value="NZ_CP007035.1"/>
</dbReference>
<protein>
    <recommendedName>
        <fullName evidence="3">PD-(D/E)XK motif protein</fullName>
    </recommendedName>
</protein>
<gene>
    <name evidence="1" type="ORF">NIASO_06645</name>
</gene>
<dbReference type="OrthoDB" id="1403541at2"/>
<dbReference type="EMBL" id="CP007035">
    <property type="protein sequence ID" value="AHF17385.1"/>
    <property type="molecule type" value="Genomic_DNA"/>
</dbReference>
<dbReference type="HOGENOM" id="CLU_072996_0_0_10"/>
<reference evidence="1 2" key="1">
    <citation type="submission" date="2013-12" db="EMBL/GenBank/DDBJ databases">
        <authorList>
            <consortium name="DOE Joint Genome Institute"/>
            <person name="Eisen J."/>
            <person name="Huntemann M."/>
            <person name="Han J."/>
            <person name="Chen A."/>
            <person name="Kyrpides N."/>
            <person name="Mavromatis K."/>
            <person name="Markowitz V."/>
            <person name="Palaniappan K."/>
            <person name="Ivanova N."/>
            <person name="Schaumberg A."/>
            <person name="Pati A."/>
            <person name="Liolios K."/>
            <person name="Nordberg H.P."/>
            <person name="Cantor M.N."/>
            <person name="Hua S.X."/>
            <person name="Woyke T."/>
        </authorList>
    </citation>
    <scope>NUCLEOTIDE SEQUENCE [LARGE SCALE GENOMIC DNA]</scope>
    <source>
        <strain evidence="2">DSM 19437</strain>
    </source>
</reference>
<dbReference type="STRING" id="929713.NIASO_06645"/>
<dbReference type="Proteomes" id="UP000003586">
    <property type="component" value="Chromosome"/>
</dbReference>
<proteinExistence type="predicted"/>
<sequence length="325" mass="37409">MNLIELYDALSIPESDNKVFNAIAIPEYPEFRIAIDVEGNAVLLLSVTKRIKDSSLKNFRLKYLQLEQNIECKISENGRSRLQTFTVITFRSADRNLLEYFLRISETLVKAIGKSPTQQQVVDSLKRFVEIFKTLADIPTNTVNGLWAELFLIDNAKSPQTLLNYWHSMPEEKFDFNAGRERIEVKSSSIFERKHSFSSEQLNPPPDSQVLIASIFVRQHNLGIDIQQLINSISEKIGNDCKQIDKLNGLVCKTLANSLEHSIGIKFDYEIAKQSLRFYRHQDIEKIEQIHIPNNVFDVHYKSDLSEITPVNTIHFRDSILFCNS</sequence>
<evidence type="ECO:0000313" key="1">
    <source>
        <dbReference type="EMBL" id="AHF17385.1"/>
    </source>
</evidence>
<dbReference type="Pfam" id="PF14390">
    <property type="entry name" value="DUF4420"/>
    <property type="match status" value="1"/>
</dbReference>
<evidence type="ECO:0008006" key="3">
    <source>
        <dbReference type="Google" id="ProtNLM"/>
    </source>
</evidence>
<organism evidence="1 2">
    <name type="scientific">Niabella soli DSM 19437</name>
    <dbReference type="NCBI Taxonomy" id="929713"/>
    <lineage>
        <taxon>Bacteria</taxon>
        <taxon>Pseudomonadati</taxon>
        <taxon>Bacteroidota</taxon>
        <taxon>Chitinophagia</taxon>
        <taxon>Chitinophagales</taxon>
        <taxon>Chitinophagaceae</taxon>
        <taxon>Niabella</taxon>
    </lineage>
</organism>
<accession>W0F2W7</accession>
<dbReference type="eggNOG" id="ENOG5032R7E">
    <property type="taxonomic scope" value="Bacteria"/>
</dbReference>
<dbReference type="KEGG" id="nso:NIASO_06645"/>